<dbReference type="AlphaFoldDB" id="A0A437UBW9"/>
<protein>
    <recommendedName>
        <fullName evidence="1">Immunity protein 35 domain-containing protein</fullName>
    </recommendedName>
</protein>
<dbReference type="Proteomes" id="UP000288951">
    <property type="component" value="Unassembled WGS sequence"/>
</dbReference>
<organism evidence="2 3">
    <name type="scientific">Flavobacterium columnare</name>
    <dbReference type="NCBI Taxonomy" id="996"/>
    <lineage>
        <taxon>Bacteria</taxon>
        <taxon>Pseudomonadati</taxon>
        <taxon>Bacteroidota</taxon>
        <taxon>Flavobacteriia</taxon>
        <taxon>Flavobacteriales</taxon>
        <taxon>Flavobacteriaceae</taxon>
        <taxon>Flavobacterium</taxon>
    </lineage>
</organism>
<reference evidence="2" key="1">
    <citation type="submission" date="2018-12" db="EMBL/GenBank/DDBJ databases">
        <title>Draft genome sequence of Flaovobacterium columnare ARS1 isolated from channel catfish in Alabama.</title>
        <authorList>
            <person name="Cai W."/>
            <person name="Arias C."/>
        </authorList>
    </citation>
    <scope>NUCLEOTIDE SEQUENCE [LARGE SCALE GENOMIC DNA]</scope>
    <source>
        <strain evidence="2">ARS1</strain>
    </source>
</reference>
<feature type="domain" description="Immunity protein 35" evidence="1">
    <location>
        <begin position="9"/>
        <end position="74"/>
    </location>
</feature>
<dbReference type="OrthoDB" id="681022at2"/>
<comment type="caution">
    <text evidence="2">The sequence shown here is derived from an EMBL/GenBank/DDBJ whole genome shotgun (WGS) entry which is preliminary data.</text>
</comment>
<dbReference type="EMBL" id="RQSM01000003">
    <property type="protein sequence ID" value="RVU91101.1"/>
    <property type="molecule type" value="Genomic_DNA"/>
</dbReference>
<sequence length="111" mass="12957">MLTDQEMLKVAERYLEKRKGTKTIDVIIEGIYKKPYGNIYSYQSKDYIDTGNFNKSLVGNAPFLVEKETGRVVQFSTSTILEEEIKAYENGTIGKSLDLYWYPDEDRFDYK</sequence>
<gene>
    <name evidence="2" type="ORF">EH230_09425</name>
</gene>
<evidence type="ECO:0000313" key="3">
    <source>
        <dbReference type="Proteomes" id="UP000288951"/>
    </source>
</evidence>
<evidence type="ECO:0000259" key="1">
    <source>
        <dbReference type="Pfam" id="PF15567"/>
    </source>
</evidence>
<dbReference type="Pfam" id="PF15567">
    <property type="entry name" value="Imm35"/>
    <property type="match status" value="1"/>
</dbReference>
<accession>A0A437UBW9</accession>
<proteinExistence type="predicted"/>
<name>A0A437UBW9_9FLAO</name>
<dbReference type="InterPro" id="IPR029082">
    <property type="entry name" value="Imm35"/>
</dbReference>
<dbReference type="RefSeq" id="WP_127823460.1">
    <property type="nucleotide sequence ID" value="NZ_RQSM01000003.1"/>
</dbReference>
<keyword evidence="3" id="KW-1185">Reference proteome</keyword>
<evidence type="ECO:0000313" key="2">
    <source>
        <dbReference type="EMBL" id="RVU91101.1"/>
    </source>
</evidence>